<keyword evidence="2" id="KW-0472">Membrane</keyword>
<feature type="transmembrane region" description="Helical" evidence="2">
    <location>
        <begin position="7"/>
        <end position="29"/>
    </location>
</feature>
<dbReference type="RefSeq" id="WP_054735960.1">
    <property type="nucleotide sequence ID" value="NZ_AZFZ01000058.1"/>
</dbReference>
<dbReference type="GO" id="GO:0080120">
    <property type="term" value="P:CAAX-box protein maturation"/>
    <property type="evidence" value="ECO:0007669"/>
    <property type="project" value="UniProtKB-ARBA"/>
</dbReference>
<feature type="transmembrane region" description="Helical" evidence="2">
    <location>
        <begin position="182"/>
        <end position="211"/>
    </location>
</feature>
<reference evidence="4 5" key="1">
    <citation type="journal article" date="2015" name="Genome Announc.">
        <title>Expanding the biotechnology potential of lactobacilli through comparative genomics of 213 strains and associated genera.</title>
        <authorList>
            <person name="Sun Z."/>
            <person name="Harris H.M."/>
            <person name="McCann A."/>
            <person name="Guo C."/>
            <person name="Argimon S."/>
            <person name="Zhang W."/>
            <person name="Yang X."/>
            <person name="Jeffery I.B."/>
            <person name="Cooney J.C."/>
            <person name="Kagawa T.F."/>
            <person name="Liu W."/>
            <person name="Song Y."/>
            <person name="Salvetti E."/>
            <person name="Wrobel A."/>
            <person name="Rasinkangas P."/>
            <person name="Parkhill J."/>
            <person name="Rea M.C."/>
            <person name="O'Sullivan O."/>
            <person name="Ritari J."/>
            <person name="Douillard F.P."/>
            <person name="Paul Ross R."/>
            <person name="Yang R."/>
            <person name="Briner A.E."/>
            <person name="Felis G.E."/>
            <person name="de Vos W.M."/>
            <person name="Barrangou R."/>
            <person name="Klaenhammer T.R."/>
            <person name="Caufield P.W."/>
            <person name="Cui Y."/>
            <person name="Zhang H."/>
            <person name="O'Toole P.W."/>
        </authorList>
    </citation>
    <scope>NUCLEOTIDE SEQUENCE [LARGE SCALE GENOMIC DNA]</scope>
    <source>
        <strain evidence="4 5">DSM 18390</strain>
    </source>
</reference>
<accession>A0A0R1YGM3</accession>
<comment type="similarity">
    <text evidence="1">Belongs to the UPF0177 family.</text>
</comment>
<evidence type="ECO:0000259" key="3">
    <source>
        <dbReference type="Pfam" id="PF02517"/>
    </source>
</evidence>
<keyword evidence="4" id="KW-0645">Protease</keyword>
<feature type="transmembrane region" description="Helical" evidence="2">
    <location>
        <begin position="81"/>
        <end position="101"/>
    </location>
</feature>
<evidence type="ECO:0000313" key="5">
    <source>
        <dbReference type="Proteomes" id="UP000051010"/>
    </source>
</evidence>
<dbReference type="AlphaFoldDB" id="A0A0R1YGM3"/>
<dbReference type="GO" id="GO:0004175">
    <property type="term" value="F:endopeptidase activity"/>
    <property type="evidence" value="ECO:0007669"/>
    <property type="project" value="UniProtKB-ARBA"/>
</dbReference>
<evidence type="ECO:0000256" key="2">
    <source>
        <dbReference type="SAM" id="Phobius"/>
    </source>
</evidence>
<feature type="transmembrane region" description="Helical" evidence="2">
    <location>
        <begin position="149"/>
        <end position="170"/>
    </location>
</feature>
<dbReference type="GO" id="GO:0006508">
    <property type="term" value="P:proteolysis"/>
    <property type="evidence" value="ECO:0007669"/>
    <property type="project" value="UniProtKB-KW"/>
</dbReference>
<sequence length="263" mass="29102">MEKTRGSWLQLVGWAIGLLIGLFAISYLARQGFQGTGLVSIYSRAVIRFAYAAVVVGVGLRLLNGQRILVSPIKMTRFLQIMLGVIIALLVLLLLAGGFPYRLIGMVKSPFFIANTLVALSAGMLEEMTCRGLLFSGFAMRFRHFRYRWTLAAVTSGMVFGLLHFTNMIAGQGLQVTAQQACYAVILGILFVTIRLATNSLVWIIGIHFLIDWQPTIPTSVLSGQGSPWGPFLILWLPVLAVGLLFMWGYDRQFNRIKSNALL</sequence>
<name>A0A0R1YGM3_9LACO</name>
<dbReference type="InterPro" id="IPR003675">
    <property type="entry name" value="Rce1/LyrA-like_dom"/>
</dbReference>
<dbReference type="EMBL" id="AZFZ01000058">
    <property type="protein sequence ID" value="KRM41437.1"/>
    <property type="molecule type" value="Genomic_DNA"/>
</dbReference>
<comment type="caution">
    <text evidence="4">The sequence shown here is derived from an EMBL/GenBank/DDBJ whole genome shotgun (WGS) entry which is preliminary data.</text>
</comment>
<feature type="transmembrane region" description="Helical" evidence="2">
    <location>
        <begin position="41"/>
        <end position="60"/>
    </location>
</feature>
<keyword evidence="2" id="KW-0812">Transmembrane</keyword>
<proteinExistence type="inferred from homology"/>
<dbReference type="Proteomes" id="UP000051010">
    <property type="component" value="Unassembled WGS sequence"/>
</dbReference>
<dbReference type="Pfam" id="PF02517">
    <property type="entry name" value="Rce1-like"/>
    <property type="match status" value="1"/>
</dbReference>
<evidence type="ECO:0000256" key="1">
    <source>
        <dbReference type="ARBA" id="ARBA00009067"/>
    </source>
</evidence>
<feature type="transmembrane region" description="Helical" evidence="2">
    <location>
        <begin position="231"/>
        <end position="250"/>
    </location>
</feature>
<evidence type="ECO:0000313" key="4">
    <source>
        <dbReference type="EMBL" id="KRM41437.1"/>
    </source>
</evidence>
<organism evidence="4 5">
    <name type="scientific">Lentilactobacillus parafarraginis DSM 18390 = JCM 14109</name>
    <dbReference type="NCBI Taxonomy" id="1423786"/>
    <lineage>
        <taxon>Bacteria</taxon>
        <taxon>Bacillati</taxon>
        <taxon>Bacillota</taxon>
        <taxon>Bacilli</taxon>
        <taxon>Lactobacillales</taxon>
        <taxon>Lactobacillaceae</taxon>
        <taxon>Lentilactobacillus</taxon>
    </lineage>
</organism>
<keyword evidence="2" id="KW-1133">Transmembrane helix</keyword>
<keyword evidence="4" id="KW-0378">Hydrolase</keyword>
<gene>
    <name evidence="4" type="ORF">FD47_GL002333</name>
</gene>
<feature type="domain" description="CAAX prenyl protease 2/Lysostaphin resistance protein A-like" evidence="3">
    <location>
        <begin position="113"/>
        <end position="213"/>
    </location>
</feature>
<protein>
    <submittedName>
        <fullName evidence="4">CAAX amino terminal protease family protein</fullName>
    </submittedName>
</protein>
<dbReference type="PATRIC" id="fig|1423786.4.peg.2451"/>